<keyword evidence="3 6" id="KW-0812">Transmembrane</keyword>
<gene>
    <name evidence="9" type="ORF">IWQ62_002219</name>
</gene>
<evidence type="ECO:0000256" key="3">
    <source>
        <dbReference type="ARBA" id="ARBA00022692"/>
    </source>
</evidence>
<organism evidence="9 10">
    <name type="scientific">Dispira parvispora</name>
    <dbReference type="NCBI Taxonomy" id="1520584"/>
    <lineage>
        <taxon>Eukaryota</taxon>
        <taxon>Fungi</taxon>
        <taxon>Fungi incertae sedis</taxon>
        <taxon>Zoopagomycota</taxon>
        <taxon>Kickxellomycotina</taxon>
        <taxon>Dimargaritomycetes</taxon>
        <taxon>Dimargaritales</taxon>
        <taxon>Dimargaritaceae</taxon>
        <taxon>Dispira</taxon>
    </lineage>
</organism>
<feature type="compositionally biased region" description="Polar residues" evidence="7">
    <location>
        <begin position="31"/>
        <end position="40"/>
    </location>
</feature>
<reference evidence="9" key="1">
    <citation type="submission" date="2022-07" db="EMBL/GenBank/DDBJ databases">
        <title>Phylogenomic reconstructions and comparative analyses of Kickxellomycotina fungi.</title>
        <authorList>
            <person name="Reynolds N.K."/>
            <person name="Stajich J.E."/>
            <person name="Barry K."/>
            <person name="Grigoriev I.V."/>
            <person name="Crous P."/>
            <person name="Smith M.E."/>
        </authorList>
    </citation>
    <scope>NUCLEOTIDE SEQUENCE</scope>
    <source>
        <strain evidence="9">RSA 1196</strain>
    </source>
</reference>
<evidence type="ECO:0000313" key="9">
    <source>
        <dbReference type="EMBL" id="KAJ1966838.1"/>
    </source>
</evidence>
<feature type="transmembrane region" description="Helical" evidence="6">
    <location>
        <begin position="137"/>
        <end position="156"/>
    </location>
</feature>
<evidence type="ECO:0000313" key="10">
    <source>
        <dbReference type="Proteomes" id="UP001150925"/>
    </source>
</evidence>
<name>A0A9W8AW46_9FUNG</name>
<evidence type="ECO:0000256" key="6">
    <source>
        <dbReference type="RuleBase" id="RU361264"/>
    </source>
</evidence>
<evidence type="ECO:0000259" key="8">
    <source>
        <dbReference type="Pfam" id="PF04893"/>
    </source>
</evidence>
<dbReference type="GO" id="GO:0005802">
    <property type="term" value="C:trans-Golgi network"/>
    <property type="evidence" value="ECO:0007669"/>
    <property type="project" value="TreeGrafter"/>
</dbReference>
<dbReference type="Proteomes" id="UP001150925">
    <property type="component" value="Unassembled WGS sequence"/>
</dbReference>
<feature type="region of interest" description="Disordered" evidence="7">
    <location>
        <begin position="1"/>
        <end position="54"/>
    </location>
</feature>
<evidence type="ECO:0000256" key="5">
    <source>
        <dbReference type="ARBA" id="ARBA00023136"/>
    </source>
</evidence>
<comment type="subcellular location">
    <subcellularLocation>
        <location evidence="6">Golgi apparatus membrane</location>
        <topology evidence="6">Multi-pass membrane protein</topology>
    </subcellularLocation>
    <subcellularLocation>
        <location evidence="1">Membrane</location>
        <topology evidence="1">Multi-pass membrane protein</topology>
    </subcellularLocation>
</comment>
<proteinExistence type="inferred from homology"/>
<feature type="transmembrane region" description="Helical" evidence="6">
    <location>
        <begin position="168"/>
        <end position="192"/>
    </location>
</feature>
<evidence type="ECO:0000256" key="7">
    <source>
        <dbReference type="SAM" id="MobiDB-lite"/>
    </source>
</evidence>
<accession>A0A9W8AW46</accession>
<evidence type="ECO:0000256" key="2">
    <source>
        <dbReference type="ARBA" id="ARBA00010596"/>
    </source>
</evidence>
<feature type="transmembrane region" description="Helical" evidence="6">
    <location>
        <begin position="198"/>
        <end position="219"/>
    </location>
</feature>
<comment type="caution">
    <text evidence="9">The sequence shown here is derived from an EMBL/GenBank/DDBJ whole genome shotgun (WGS) entry which is preliminary data.</text>
</comment>
<feature type="transmembrane region" description="Helical" evidence="6">
    <location>
        <begin position="226"/>
        <end position="245"/>
    </location>
</feature>
<feature type="transmembrane region" description="Helical" evidence="6">
    <location>
        <begin position="111"/>
        <end position="131"/>
    </location>
</feature>
<dbReference type="InterPro" id="IPR045231">
    <property type="entry name" value="Yip1/4-like"/>
</dbReference>
<evidence type="ECO:0000256" key="1">
    <source>
        <dbReference type="ARBA" id="ARBA00004141"/>
    </source>
</evidence>
<keyword evidence="5 6" id="KW-0472">Membrane</keyword>
<dbReference type="PANTHER" id="PTHR21236:SF1">
    <property type="entry name" value="PROTEIN YIPF6"/>
    <property type="match status" value="1"/>
</dbReference>
<keyword evidence="10" id="KW-1185">Reference proteome</keyword>
<dbReference type="GO" id="GO:0000139">
    <property type="term" value="C:Golgi membrane"/>
    <property type="evidence" value="ECO:0007669"/>
    <property type="project" value="UniProtKB-SubCell"/>
</dbReference>
<dbReference type="GO" id="GO:0006888">
    <property type="term" value="P:endoplasmic reticulum to Golgi vesicle-mediated transport"/>
    <property type="evidence" value="ECO:0007669"/>
    <property type="project" value="InterPro"/>
</dbReference>
<dbReference type="InterPro" id="IPR006977">
    <property type="entry name" value="Yip1_dom"/>
</dbReference>
<protein>
    <recommendedName>
        <fullName evidence="6">Protein YIP</fullName>
    </recommendedName>
</protein>
<comment type="similarity">
    <text evidence="2 6">Belongs to the YIP1 family.</text>
</comment>
<dbReference type="PANTHER" id="PTHR21236">
    <property type="entry name" value="GOLGI MEMBRANE PROTEIN YIP1"/>
    <property type="match status" value="1"/>
</dbReference>
<feature type="domain" description="Yip1" evidence="8">
    <location>
        <begin position="108"/>
        <end position="242"/>
    </location>
</feature>
<dbReference type="Pfam" id="PF04893">
    <property type="entry name" value="Yip1"/>
    <property type="match status" value="1"/>
</dbReference>
<dbReference type="EMBL" id="JANBPY010000442">
    <property type="protein sequence ID" value="KAJ1966838.1"/>
    <property type="molecule type" value="Genomic_DNA"/>
</dbReference>
<keyword evidence="4 6" id="KW-1133">Transmembrane helix</keyword>
<dbReference type="AlphaFoldDB" id="A0A9W8AW46"/>
<dbReference type="OrthoDB" id="411251at2759"/>
<evidence type="ECO:0000256" key="4">
    <source>
        <dbReference type="ARBA" id="ARBA00022989"/>
    </source>
</evidence>
<feature type="compositionally biased region" description="Polar residues" evidence="7">
    <location>
        <begin position="1"/>
        <end position="15"/>
    </location>
</feature>
<sequence>MGDYTSLSPGQSDPSQPYPDVAIETDDNSHFKSSASTAQPPVSGRMDTGASTANYSAGTSGGSLTAVSTTNYGNTLDEPVLTTIARDLKNVWTKLSQVLLPRSQEHALREWDLWGPLLLCLWLAIVMSLQAPDQQSAAVFTGVFVIVWCGAAVVTLNSKLLGGRISFFQSVCILGYCIFPLCVAGLITLFIGALFVRLIVVIVAILWATYASVGFLADAHLPNRRLLAVYPIYLFFFIIGWIILIS</sequence>